<evidence type="ECO:0008006" key="3">
    <source>
        <dbReference type="Google" id="ProtNLM"/>
    </source>
</evidence>
<dbReference type="EMBL" id="QNVY02000006">
    <property type="protein sequence ID" value="RYJ50892.1"/>
    <property type="molecule type" value="Genomic_DNA"/>
</dbReference>
<name>A0A482TSQ7_9FLAO</name>
<sequence>MNTISQIRKLIQSVSVLTPLGKKEIVFDENQKHKMIIDIRNLNLPEFNAFDIEIVFTIPIAKFRNHDYTWIGCTIDCVANQYSPKIIQLSNGFFVQANITNGIWEVNKNNARVLLWRFNPEMSSPMALYLGSNNEKVIVQAEQNFNFKEHPALLFTSSEAIEISRSKIPFSAIAVFTDHCDFDTAENIALQRTFFKENAIQISKGFFLNHFSKRPDNASFQNDTEELAKWKEDGHELCYHSLSQSIKSEKESFDDFYCFVPPFTDVETWIDHGYQPYNLSLFQNRKVDNKLYENTLEQKNIRTLWNYIDSGTATSGVINQLNVQHFTLSRFWIGNKDLHLIKRMQLMIKNIIFHYYNDDVLLLQYKSTATHFKKLFFQKKAASLLPLVKNAFKLSAAILSVFIFWKRNKIRPYKLAKYQTILFKHRIFEKEFYIFQTLEMLDFKKALSKKNIDDLIEEKGMFIAHTYFSVPISYHKGRMFATPTTIDTVVAGNFNYLGTKVINNEIWNPTLSELVQYWSNFDTVVFDIDLNGVVFVKNKTDLNHRKVQ</sequence>
<proteinExistence type="predicted"/>
<reference evidence="1 2" key="1">
    <citation type="submission" date="2019-01" db="EMBL/GenBank/DDBJ databases">
        <title>Flavobacterium sp. nov. isolated from arctic soil.</title>
        <authorList>
            <person name="Kim D.-U."/>
        </authorList>
    </citation>
    <scope>NUCLEOTIDE SEQUENCE [LARGE SCALE GENOMIC DNA]</scope>
    <source>
        <strain evidence="1 2">Kopri-42</strain>
    </source>
</reference>
<evidence type="ECO:0000313" key="1">
    <source>
        <dbReference type="EMBL" id="RYJ50892.1"/>
    </source>
</evidence>
<accession>A0A482TSQ7</accession>
<keyword evidence="2" id="KW-1185">Reference proteome</keyword>
<dbReference type="RefSeq" id="WP_113667033.1">
    <property type="nucleotide sequence ID" value="NZ_QNVY02000006.1"/>
</dbReference>
<organism evidence="1 2">
    <name type="scientific">Flavobacterium petrolei</name>
    <dbReference type="NCBI Taxonomy" id="2259594"/>
    <lineage>
        <taxon>Bacteria</taxon>
        <taxon>Pseudomonadati</taxon>
        <taxon>Bacteroidota</taxon>
        <taxon>Flavobacteriia</taxon>
        <taxon>Flavobacteriales</taxon>
        <taxon>Flavobacteriaceae</taxon>
        <taxon>Flavobacterium</taxon>
    </lineage>
</organism>
<dbReference type="Proteomes" id="UP000253235">
    <property type="component" value="Unassembled WGS sequence"/>
</dbReference>
<dbReference type="AlphaFoldDB" id="A0A482TSQ7"/>
<comment type="caution">
    <text evidence="1">The sequence shown here is derived from an EMBL/GenBank/DDBJ whole genome shotgun (WGS) entry which is preliminary data.</text>
</comment>
<dbReference type="OrthoDB" id="1290266at2"/>
<gene>
    <name evidence="1" type="ORF">DR871_015470</name>
</gene>
<protein>
    <recommendedName>
        <fullName evidence="3">NodB homology domain-containing protein</fullName>
    </recommendedName>
</protein>
<evidence type="ECO:0000313" key="2">
    <source>
        <dbReference type="Proteomes" id="UP000253235"/>
    </source>
</evidence>